<sequence length="50" mass="5396">MQHGSSANKAAQVLGMSRRNIINYRTATRLIPKVVQLACKAVDTGVRGTL</sequence>
<name>A0A1H9MW65_9BURK</name>
<protein>
    <submittedName>
        <fullName evidence="1">Uncharacterized protein</fullName>
    </submittedName>
</protein>
<dbReference type="GO" id="GO:0003677">
    <property type="term" value="F:DNA binding"/>
    <property type="evidence" value="ECO:0007669"/>
    <property type="project" value="InterPro"/>
</dbReference>
<dbReference type="STRING" id="180197.SAMN02982919_02071"/>
<dbReference type="Proteomes" id="UP000199766">
    <property type="component" value="Unassembled WGS sequence"/>
</dbReference>
<evidence type="ECO:0000313" key="1">
    <source>
        <dbReference type="EMBL" id="SER27655.1"/>
    </source>
</evidence>
<keyword evidence="2" id="KW-1185">Reference proteome</keyword>
<dbReference type="SUPFAM" id="SSF47413">
    <property type="entry name" value="lambda repressor-like DNA-binding domains"/>
    <property type="match status" value="1"/>
</dbReference>
<dbReference type="EMBL" id="FOGD01000006">
    <property type="protein sequence ID" value="SER27655.1"/>
    <property type="molecule type" value="Genomic_DNA"/>
</dbReference>
<dbReference type="RefSeq" id="WP_177172871.1">
    <property type="nucleotide sequence ID" value="NZ_FOGD01000006.1"/>
</dbReference>
<proteinExistence type="predicted"/>
<dbReference type="InterPro" id="IPR010982">
    <property type="entry name" value="Lambda_DNA-bd_dom_sf"/>
</dbReference>
<evidence type="ECO:0000313" key="2">
    <source>
        <dbReference type="Proteomes" id="UP000199766"/>
    </source>
</evidence>
<accession>A0A1H9MW65</accession>
<dbReference type="AlphaFoldDB" id="A0A1H9MW65"/>
<gene>
    <name evidence="1" type="ORF">SAMN02982919_02071</name>
</gene>
<reference evidence="1 2" key="1">
    <citation type="submission" date="2016-10" db="EMBL/GenBank/DDBJ databases">
        <authorList>
            <person name="de Groot N.N."/>
        </authorList>
    </citation>
    <scope>NUCLEOTIDE SEQUENCE [LARGE SCALE GENOMIC DNA]</scope>
    <source>
        <strain evidence="1 2">ATCC 35958</strain>
    </source>
</reference>
<dbReference type="Gene3D" id="1.10.260.40">
    <property type="entry name" value="lambda repressor-like DNA-binding domains"/>
    <property type="match status" value="1"/>
</dbReference>
<organism evidence="1 2">
    <name type="scientific">Giesbergeria anulus</name>
    <dbReference type="NCBI Taxonomy" id="180197"/>
    <lineage>
        <taxon>Bacteria</taxon>
        <taxon>Pseudomonadati</taxon>
        <taxon>Pseudomonadota</taxon>
        <taxon>Betaproteobacteria</taxon>
        <taxon>Burkholderiales</taxon>
        <taxon>Comamonadaceae</taxon>
        <taxon>Giesbergeria</taxon>
    </lineage>
</organism>